<sequence length="276" mass="31014">MPRKNKRKHLASELPGKRGCFAPRETVVHEEATNGSDVIAEAYENTDGTGCIDTTMQDETDCTDITAQDDTDETMRGCSKMSRTTIWRKKQKKVNALTNTNVLTTSSQQSQSESINTVILSQPILTNAITLLSRSSSKFIPTIIRNSPLFVETMAKLRMQLGQSINIETSSLATNQSNNAASNCIAQTIWDRGSYLARCVRKWGDHYVQTGELLIDHQRKHLNQKSLIKNIDFSDACQAWLHQQKPELHSPCALKAYIEKALLPQMAEKIKKKNYL</sequence>
<evidence type="ECO:0000313" key="2">
    <source>
        <dbReference type="Proteomes" id="UP000789702"/>
    </source>
</evidence>
<gene>
    <name evidence="1" type="ORF">DHETER_LOCUS5579</name>
</gene>
<proteinExistence type="predicted"/>
<evidence type="ECO:0000313" key="1">
    <source>
        <dbReference type="EMBL" id="CAG8559417.1"/>
    </source>
</evidence>
<dbReference type="Proteomes" id="UP000789702">
    <property type="component" value="Unassembled WGS sequence"/>
</dbReference>
<dbReference type="EMBL" id="CAJVPU010006313">
    <property type="protein sequence ID" value="CAG8559417.1"/>
    <property type="molecule type" value="Genomic_DNA"/>
</dbReference>
<protein>
    <submittedName>
        <fullName evidence="1">14396_t:CDS:1</fullName>
    </submittedName>
</protein>
<reference evidence="1" key="1">
    <citation type="submission" date="2021-06" db="EMBL/GenBank/DDBJ databases">
        <authorList>
            <person name="Kallberg Y."/>
            <person name="Tangrot J."/>
            <person name="Rosling A."/>
        </authorList>
    </citation>
    <scope>NUCLEOTIDE SEQUENCE</scope>
    <source>
        <strain evidence="1">IL203A</strain>
    </source>
</reference>
<accession>A0ACA9M153</accession>
<name>A0ACA9M153_9GLOM</name>
<keyword evidence="2" id="KW-1185">Reference proteome</keyword>
<comment type="caution">
    <text evidence="1">The sequence shown here is derived from an EMBL/GenBank/DDBJ whole genome shotgun (WGS) entry which is preliminary data.</text>
</comment>
<organism evidence="1 2">
    <name type="scientific">Dentiscutata heterogama</name>
    <dbReference type="NCBI Taxonomy" id="1316150"/>
    <lineage>
        <taxon>Eukaryota</taxon>
        <taxon>Fungi</taxon>
        <taxon>Fungi incertae sedis</taxon>
        <taxon>Mucoromycota</taxon>
        <taxon>Glomeromycotina</taxon>
        <taxon>Glomeromycetes</taxon>
        <taxon>Diversisporales</taxon>
        <taxon>Gigasporaceae</taxon>
        <taxon>Dentiscutata</taxon>
    </lineage>
</organism>